<evidence type="ECO:0000256" key="1">
    <source>
        <dbReference type="ARBA" id="ARBA00004141"/>
    </source>
</evidence>
<feature type="transmembrane region" description="Helical" evidence="6">
    <location>
        <begin position="362"/>
        <end position="384"/>
    </location>
</feature>
<evidence type="ECO:0000313" key="7">
    <source>
        <dbReference type="EMBL" id="KAG6709153.1"/>
    </source>
</evidence>
<dbReference type="PANTHER" id="PTHR42893">
    <property type="entry name" value="PROTEIN DETOXIFICATION 44, CHLOROPLASTIC-RELATED"/>
    <property type="match status" value="1"/>
</dbReference>
<protein>
    <recommendedName>
        <fullName evidence="6">Protein DETOXIFICATION</fullName>
    </recommendedName>
    <alternativeName>
        <fullName evidence="6">Multidrug and toxic compound extrusion protein</fullName>
    </alternativeName>
</protein>
<gene>
    <name evidence="7" type="ORF">I3842_06G117600</name>
</gene>
<comment type="subcellular location">
    <subcellularLocation>
        <location evidence="1">Membrane</location>
        <topology evidence="1">Multi-pass membrane protein</topology>
    </subcellularLocation>
</comment>
<feature type="transmembrane region" description="Helical" evidence="6">
    <location>
        <begin position="283"/>
        <end position="301"/>
    </location>
</feature>
<keyword evidence="3 6" id="KW-0812">Transmembrane</keyword>
<feature type="transmembrane region" description="Helical" evidence="6">
    <location>
        <begin position="254"/>
        <end position="277"/>
    </location>
</feature>
<comment type="similarity">
    <text evidence="2 6">Belongs to the multi antimicrobial extrusion (MATE) (TC 2.A.66.1) family.</text>
</comment>
<dbReference type="AlphaFoldDB" id="A0A922ESC3"/>
<keyword evidence="4 6" id="KW-1133">Transmembrane helix</keyword>
<evidence type="ECO:0000313" key="8">
    <source>
        <dbReference type="Proteomes" id="UP000811246"/>
    </source>
</evidence>
<comment type="caution">
    <text evidence="7">The sequence shown here is derived from an EMBL/GenBank/DDBJ whole genome shotgun (WGS) entry which is preliminary data.</text>
</comment>
<evidence type="ECO:0000256" key="2">
    <source>
        <dbReference type="ARBA" id="ARBA00010199"/>
    </source>
</evidence>
<dbReference type="GO" id="GO:0015297">
    <property type="term" value="F:antiporter activity"/>
    <property type="evidence" value="ECO:0007669"/>
    <property type="project" value="InterPro"/>
</dbReference>
<dbReference type="GO" id="GO:0009507">
    <property type="term" value="C:chloroplast"/>
    <property type="evidence" value="ECO:0007669"/>
    <property type="project" value="TreeGrafter"/>
</dbReference>
<evidence type="ECO:0000256" key="5">
    <source>
        <dbReference type="ARBA" id="ARBA00023136"/>
    </source>
</evidence>
<dbReference type="InterPro" id="IPR002528">
    <property type="entry name" value="MATE_fam"/>
</dbReference>
<feature type="transmembrane region" description="Helical" evidence="6">
    <location>
        <begin position="434"/>
        <end position="458"/>
    </location>
</feature>
<feature type="transmembrane region" description="Helical" evidence="6">
    <location>
        <begin position="405"/>
        <end position="428"/>
    </location>
</feature>
<dbReference type="NCBIfam" id="TIGR00797">
    <property type="entry name" value="matE"/>
    <property type="match status" value="1"/>
</dbReference>
<dbReference type="InterPro" id="IPR044644">
    <property type="entry name" value="DinF-like"/>
</dbReference>
<sequence>MKATQFSKGVVTKPTRLLYSSRPSKICNFFVPVDRKWIGDADIVRACHLFSKHRIRLSPLVTRRRKPGSDACSCQLSSDCNIGSPDVEERLAVEEDEALSSAGKDVIPELTGTPVSKSQSQDVKHELLMLSLPAAAGQALEPLAQLMETAYIGRLVGGCLEGMTNGKPSNGVAERKQLSSVSTALLLAVVIGIIEALALYFGAGKFLDLMGISSDSSMRIPAQRFLSLRAFGAPAVVVSLALQGVFRGFKDTKTPVLCLGIGNLLAVFLFPILMYYFQLGATGAAISTVLSQYTVTFLLIWKLNKIAVLLPPKMGSLQFGGYIKSGGFLLGRTLAVLTTMTLGTSMAARQGPVAMAAHQICIQVWLAVSLLIDALAASGQALIASSLSKGEYKTVKDITFFVLKIGLFTGVFLSAILGVSFGSLATLFTKDPEVLGIVKTGVLFVSASQPLTALAYVFDGLHYGVSDFAYAARSMMLVGTICSAFLLYVPSIVGLPGVWLGLTLFMGLRMVAGCVRLLSKSGPWWFLHRDFQRTEMAT</sequence>
<feature type="transmembrane region" description="Helical" evidence="6">
    <location>
        <begin position="223"/>
        <end position="242"/>
    </location>
</feature>
<evidence type="ECO:0000256" key="4">
    <source>
        <dbReference type="ARBA" id="ARBA00022989"/>
    </source>
</evidence>
<dbReference type="Proteomes" id="UP000811246">
    <property type="component" value="Chromosome 6"/>
</dbReference>
<dbReference type="GO" id="GO:0042910">
    <property type="term" value="F:xenobiotic transmembrane transporter activity"/>
    <property type="evidence" value="ECO:0007669"/>
    <property type="project" value="InterPro"/>
</dbReference>
<dbReference type="PANTHER" id="PTHR42893:SF45">
    <property type="entry name" value="PROTEIN DETOXIFICATION 45, CHLOROPLASTIC"/>
    <property type="match status" value="1"/>
</dbReference>
<reference evidence="7" key="1">
    <citation type="submission" date="2021-01" db="EMBL/GenBank/DDBJ databases">
        <authorList>
            <person name="Lovell J.T."/>
            <person name="Bentley N."/>
            <person name="Bhattarai G."/>
            <person name="Jenkins J.W."/>
            <person name="Sreedasyam A."/>
            <person name="Alarcon Y."/>
            <person name="Bock C."/>
            <person name="Boston L."/>
            <person name="Carlson J."/>
            <person name="Cervantes K."/>
            <person name="Clermont K."/>
            <person name="Krom N."/>
            <person name="Kubenka K."/>
            <person name="Mamidi S."/>
            <person name="Mattison C."/>
            <person name="Monteros M."/>
            <person name="Pisani C."/>
            <person name="Plott C."/>
            <person name="Rajasekar S."/>
            <person name="Rhein H.S."/>
            <person name="Rohla C."/>
            <person name="Song M."/>
            <person name="Hilaire R.S."/>
            <person name="Shu S."/>
            <person name="Wells L."/>
            <person name="Wang X."/>
            <person name="Webber J."/>
            <person name="Heerema R.J."/>
            <person name="Klein P."/>
            <person name="Conner P."/>
            <person name="Grauke L."/>
            <person name="Grimwood J."/>
            <person name="Schmutz J."/>
            <person name="Randall J.J."/>
        </authorList>
    </citation>
    <scope>NUCLEOTIDE SEQUENCE</scope>
    <source>
        <tissue evidence="7">Leaf</tissue>
    </source>
</reference>
<feature type="transmembrane region" description="Helical" evidence="6">
    <location>
        <begin position="322"/>
        <end position="342"/>
    </location>
</feature>
<comment type="caution">
    <text evidence="6">Lacks conserved residue(s) required for the propagation of feature annotation.</text>
</comment>
<dbReference type="CDD" id="cd13136">
    <property type="entry name" value="MATE_DinF_like"/>
    <property type="match status" value="1"/>
</dbReference>
<feature type="transmembrane region" description="Helical" evidence="6">
    <location>
        <begin position="470"/>
        <end position="493"/>
    </location>
</feature>
<proteinExistence type="inferred from homology"/>
<keyword evidence="5 6" id="KW-0472">Membrane</keyword>
<organism evidence="7 8">
    <name type="scientific">Carya illinoinensis</name>
    <name type="common">Pecan</name>
    <dbReference type="NCBI Taxonomy" id="32201"/>
    <lineage>
        <taxon>Eukaryota</taxon>
        <taxon>Viridiplantae</taxon>
        <taxon>Streptophyta</taxon>
        <taxon>Embryophyta</taxon>
        <taxon>Tracheophyta</taxon>
        <taxon>Spermatophyta</taxon>
        <taxon>Magnoliopsida</taxon>
        <taxon>eudicotyledons</taxon>
        <taxon>Gunneridae</taxon>
        <taxon>Pentapetalae</taxon>
        <taxon>rosids</taxon>
        <taxon>fabids</taxon>
        <taxon>Fagales</taxon>
        <taxon>Juglandaceae</taxon>
        <taxon>Carya</taxon>
    </lineage>
</organism>
<dbReference type="Pfam" id="PF01554">
    <property type="entry name" value="MatE"/>
    <property type="match status" value="2"/>
</dbReference>
<accession>A0A922ESC3</accession>
<dbReference type="EMBL" id="CM031830">
    <property type="protein sequence ID" value="KAG6709153.1"/>
    <property type="molecule type" value="Genomic_DNA"/>
</dbReference>
<name>A0A922ESC3_CARIL</name>
<evidence type="ECO:0000256" key="6">
    <source>
        <dbReference type="RuleBase" id="RU004914"/>
    </source>
</evidence>
<dbReference type="GO" id="GO:0016020">
    <property type="term" value="C:membrane"/>
    <property type="evidence" value="ECO:0007669"/>
    <property type="project" value="UniProtKB-SubCell"/>
</dbReference>
<evidence type="ECO:0000256" key="3">
    <source>
        <dbReference type="ARBA" id="ARBA00022692"/>
    </source>
</evidence>
<feature type="transmembrane region" description="Helical" evidence="6">
    <location>
        <begin position="184"/>
        <end position="203"/>
    </location>
</feature>